<dbReference type="PANTHER" id="PTHR43805">
    <property type="entry name" value="GLYCEROPHOSPHORYL DIESTER PHOSPHODIESTERASE"/>
    <property type="match status" value="1"/>
</dbReference>
<dbReference type="Pfam" id="PF03009">
    <property type="entry name" value="GDPD"/>
    <property type="match status" value="1"/>
</dbReference>
<dbReference type="Proteomes" id="UP000076727">
    <property type="component" value="Unassembled WGS sequence"/>
</dbReference>
<dbReference type="GO" id="GO:0008081">
    <property type="term" value="F:phosphoric diester hydrolase activity"/>
    <property type="evidence" value="ECO:0007669"/>
    <property type="project" value="InterPro"/>
</dbReference>
<dbReference type="InterPro" id="IPR030395">
    <property type="entry name" value="GP_PDE_dom"/>
</dbReference>
<dbReference type="PANTHER" id="PTHR43805:SF1">
    <property type="entry name" value="GP-PDE DOMAIN-CONTAINING PROTEIN"/>
    <property type="match status" value="1"/>
</dbReference>
<dbReference type="InterPro" id="IPR017946">
    <property type="entry name" value="PLC-like_Pdiesterase_TIM-brl"/>
</dbReference>
<dbReference type="PROSITE" id="PS51704">
    <property type="entry name" value="GP_PDE"/>
    <property type="match status" value="1"/>
</dbReference>
<proteinExistence type="predicted"/>
<organism evidence="2 3">
    <name type="scientific">Daedalea quercina L-15889</name>
    <dbReference type="NCBI Taxonomy" id="1314783"/>
    <lineage>
        <taxon>Eukaryota</taxon>
        <taxon>Fungi</taxon>
        <taxon>Dikarya</taxon>
        <taxon>Basidiomycota</taxon>
        <taxon>Agaricomycotina</taxon>
        <taxon>Agaricomycetes</taxon>
        <taxon>Polyporales</taxon>
        <taxon>Fomitopsis</taxon>
    </lineage>
</organism>
<evidence type="ECO:0000313" key="3">
    <source>
        <dbReference type="Proteomes" id="UP000076727"/>
    </source>
</evidence>
<dbReference type="OrthoDB" id="1058301at2759"/>
<accession>A0A165M9R9</accession>
<gene>
    <name evidence="2" type="ORF">DAEQUDRAFT_731462</name>
</gene>
<protein>
    <submittedName>
        <fullName evidence="2">PLC-like phosphodiesterase</fullName>
    </submittedName>
</protein>
<dbReference type="STRING" id="1314783.A0A165M9R9"/>
<feature type="domain" description="GP-PDE" evidence="1">
    <location>
        <begin position="6"/>
        <end position="249"/>
    </location>
</feature>
<name>A0A165M9R9_9APHY</name>
<evidence type="ECO:0000259" key="1">
    <source>
        <dbReference type="PROSITE" id="PS51704"/>
    </source>
</evidence>
<dbReference type="GO" id="GO:0006629">
    <property type="term" value="P:lipid metabolic process"/>
    <property type="evidence" value="ECO:0007669"/>
    <property type="project" value="InterPro"/>
</dbReference>
<dbReference type="Gene3D" id="3.20.20.190">
    <property type="entry name" value="Phosphatidylinositol (PI) phosphodiesterase"/>
    <property type="match status" value="1"/>
</dbReference>
<dbReference type="AlphaFoldDB" id="A0A165M9R9"/>
<reference evidence="2 3" key="1">
    <citation type="journal article" date="2016" name="Mol. Biol. Evol.">
        <title>Comparative Genomics of Early-Diverging Mushroom-Forming Fungi Provides Insights into the Origins of Lignocellulose Decay Capabilities.</title>
        <authorList>
            <person name="Nagy L.G."/>
            <person name="Riley R."/>
            <person name="Tritt A."/>
            <person name="Adam C."/>
            <person name="Daum C."/>
            <person name="Floudas D."/>
            <person name="Sun H."/>
            <person name="Yadav J.S."/>
            <person name="Pangilinan J."/>
            <person name="Larsson K.H."/>
            <person name="Matsuura K."/>
            <person name="Barry K."/>
            <person name="Labutti K."/>
            <person name="Kuo R."/>
            <person name="Ohm R.A."/>
            <person name="Bhattacharya S.S."/>
            <person name="Shirouzu T."/>
            <person name="Yoshinaga Y."/>
            <person name="Martin F.M."/>
            <person name="Grigoriev I.V."/>
            <person name="Hibbett D.S."/>
        </authorList>
    </citation>
    <scope>NUCLEOTIDE SEQUENCE [LARGE SCALE GENOMIC DNA]</scope>
    <source>
        <strain evidence="2 3">L-15889</strain>
    </source>
</reference>
<evidence type="ECO:0000313" key="2">
    <source>
        <dbReference type="EMBL" id="KZT65406.1"/>
    </source>
</evidence>
<dbReference type="CDD" id="cd08570">
    <property type="entry name" value="GDPD_YPL206cp_fungi"/>
    <property type="match status" value="1"/>
</dbReference>
<dbReference type="EMBL" id="KV429106">
    <property type="protein sequence ID" value="KZT65406.1"/>
    <property type="molecule type" value="Genomic_DNA"/>
</dbReference>
<dbReference type="SUPFAM" id="SSF51695">
    <property type="entry name" value="PLC-like phosphodiesterases"/>
    <property type="match status" value="1"/>
</dbReference>
<keyword evidence="3" id="KW-1185">Reference proteome</keyword>
<sequence>MPPKLPECWGHRGASVAFPENTLASFERAIQDGAEGIETDVHISQDDVVIMFHDPTLQRTTNGIGLIKEHKWYGPNGMQQLRTKKEPSQPIPTFDQTIELFMQPEYRHAKLHIDIKPSNPVSKIFPLMARTIRTYDNWETALAPRILLGVWHTNYLRPAMDVLPHCGLAHIGFNVSLARTWFWDSCDVISLHFPQWTTAAGQRFLKECKAAGKTTMVWTVNDPLEMAEAIRWGIDVIMSDVPHVLHELRRDLKADFDKTLSRYPRTFLWTRYRYYWPVTLFWATFVRVVIQVVFGRFGKVSRSGSEAARRVLDVVDEVGASEEPPMDRVMNGYKNNGHVHVNGGTKSVAG</sequence>